<evidence type="ECO:0000313" key="3">
    <source>
        <dbReference type="EMBL" id="MBD8017523.1"/>
    </source>
</evidence>
<dbReference type="RefSeq" id="WP_251832724.1">
    <property type="nucleotide sequence ID" value="NZ_JACSPS010000001.1"/>
</dbReference>
<reference evidence="3 4" key="1">
    <citation type="submission" date="2020-08" db="EMBL/GenBank/DDBJ databases">
        <title>A Genomic Blueprint of the Chicken Gut Microbiome.</title>
        <authorList>
            <person name="Gilroy R."/>
            <person name="Ravi A."/>
            <person name="Getino M."/>
            <person name="Pursley I."/>
            <person name="Horton D.L."/>
            <person name="Alikhan N.-F."/>
            <person name="Baker D."/>
            <person name="Gharbi K."/>
            <person name="Hall N."/>
            <person name="Watson M."/>
            <person name="Adriaenssens E.M."/>
            <person name="Foster-Nyarko E."/>
            <person name="Jarju S."/>
            <person name="Secka A."/>
            <person name="Antonio M."/>
            <person name="Oren A."/>
            <person name="Chaudhuri R."/>
            <person name="La Ragione R.M."/>
            <person name="Hildebrand F."/>
            <person name="Pallen M.J."/>
        </authorList>
    </citation>
    <scope>NUCLEOTIDE SEQUENCE [LARGE SCALE GENOMIC DNA]</scope>
    <source>
        <strain evidence="3 4">Sa1CVA4</strain>
    </source>
</reference>
<dbReference type="SUPFAM" id="SSF74653">
    <property type="entry name" value="TolA/TonB C-terminal domain"/>
    <property type="match status" value="1"/>
</dbReference>
<dbReference type="EMBL" id="JACSPS010000001">
    <property type="protein sequence ID" value="MBD8017523.1"/>
    <property type="molecule type" value="Genomic_DNA"/>
</dbReference>
<organism evidence="3 4">
    <name type="scientific">Kaistella pullorum</name>
    <dbReference type="NCBI Taxonomy" id="2763074"/>
    <lineage>
        <taxon>Bacteria</taxon>
        <taxon>Pseudomonadati</taxon>
        <taxon>Bacteroidota</taxon>
        <taxon>Flavobacteriia</taxon>
        <taxon>Flavobacteriales</taxon>
        <taxon>Weeksellaceae</taxon>
        <taxon>Chryseobacterium group</taxon>
        <taxon>Kaistella</taxon>
    </lineage>
</organism>
<gene>
    <name evidence="3" type="ORF">H9628_03480</name>
</gene>
<comment type="caution">
    <text evidence="3">The sequence shown here is derived from an EMBL/GenBank/DDBJ whole genome shotgun (WGS) entry which is preliminary data.</text>
</comment>
<evidence type="ECO:0000259" key="2">
    <source>
        <dbReference type="Pfam" id="PF03544"/>
    </source>
</evidence>
<dbReference type="Pfam" id="PF03544">
    <property type="entry name" value="TonB_C"/>
    <property type="match status" value="1"/>
</dbReference>
<keyword evidence="1" id="KW-0732">Signal</keyword>
<dbReference type="Proteomes" id="UP000626242">
    <property type="component" value="Unassembled WGS sequence"/>
</dbReference>
<dbReference type="InterPro" id="IPR037682">
    <property type="entry name" value="TonB_C"/>
</dbReference>
<name>A0ABR8WKN6_9FLAO</name>
<protein>
    <submittedName>
        <fullName evidence="3">Energy transducer TonB</fullName>
    </submittedName>
</protein>
<feature type="signal peptide" evidence="1">
    <location>
        <begin position="1"/>
        <end position="18"/>
    </location>
</feature>
<proteinExistence type="predicted"/>
<evidence type="ECO:0000313" key="4">
    <source>
        <dbReference type="Proteomes" id="UP000626242"/>
    </source>
</evidence>
<evidence type="ECO:0000256" key="1">
    <source>
        <dbReference type="SAM" id="SignalP"/>
    </source>
</evidence>
<dbReference type="Gene3D" id="3.30.1150.10">
    <property type="match status" value="1"/>
</dbReference>
<sequence>MKKSLLFFALILSFLAFAQTVSADSAVVTEKTAHFPDGGAKNFRQLLADNFRSKKVKGSGKVSCQLKFVVETDGSITNVTVTGDNESFNKEAVRAISLIKTKWEPAKMNGVPVRYWFKVPLSMIF</sequence>
<keyword evidence="4" id="KW-1185">Reference proteome</keyword>
<feature type="domain" description="TonB C-terminal" evidence="2">
    <location>
        <begin position="63"/>
        <end position="121"/>
    </location>
</feature>
<accession>A0ABR8WKN6</accession>
<feature type="chain" id="PRO_5047406256" evidence="1">
    <location>
        <begin position="19"/>
        <end position="125"/>
    </location>
</feature>